<sequence>MNNTGGPAFPTGTGGNTPYNNGMTLRDYFAAKAMQAEFMGGVAPYDFGVTAKRAYIIADTMLAAREQK</sequence>
<organism evidence="1">
    <name type="scientific">uncultured Caudovirales phage</name>
    <dbReference type="NCBI Taxonomy" id="2100421"/>
    <lineage>
        <taxon>Viruses</taxon>
        <taxon>Duplodnaviria</taxon>
        <taxon>Heunggongvirae</taxon>
        <taxon>Uroviricota</taxon>
        <taxon>Caudoviricetes</taxon>
        <taxon>Peduoviridae</taxon>
        <taxon>Maltschvirus</taxon>
        <taxon>Maltschvirus maltsch</taxon>
    </lineage>
</organism>
<name>A0A6J7XH83_9CAUD</name>
<protein>
    <submittedName>
        <fullName evidence="1">Uncharacterized protein</fullName>
    </submittedName>
</protein>
<accession>A0A6J7XH83</accession>
<dbReference type="EMBL" id="LR798396">
    <property type="protein sequence ID" value="CAB5228564.1"/>
    <property type="molecule type" value="Genomic_DNA"/>
</dbReference>
<gene>
    <name evidence="1" type="ORF">UFOVP1544_2</name>
</gene>
<reference evidence="1" key="1">
    <citation type="submission" date="2020-05" db="EMBL/GenBank/DDBJ databases">
        <authorList>
            <person name="Chiriac C."/>
            <person name="Salcher M."/>
            <person name="Ghai R."/>
            <person name="Kavagutti S V."/>
        </authorList>
    </citation>
    <scope>NUCLEOTIDE SEQUENCE</scope>
</reference>
<evidence type="ECO:0000313" key="1">
    <source>
        <dbReference type="EMBL" id="CAB5228564.1"/>
    </source>
</evidence>
<proteinExistence type="predicted"/>